<dbReference type="OrthoDB" id="3351617at2759"/>
<accession>A0A9P3PU85</accession>
<dbReference type="Proteomes" id="UP001063166">
    <property type="component" value="Unassembled WGS sequence"/>
</dbReference>
<feature type="transmembrane region" description="Helical" evidence="1">
    <location>
        <begin position="252"/>
        <end position="271"/>
    </location>
</feature>
<organism evidence="2 3">
    <name type="scientific">Lyophyllum shimeji</name>
    <name type="common">Hon-shimeji</name>
    <name type="synonym">Tricholoma shimeji</name>
    <dbReference type="NCBI Taxonomy" id="47721"/>
    <lineage>
        <taxon>Eukaryota</taxon>
        <taxon>Fungi</taxon>
        <taxon>Dikarya</taxon>
        <taxon>Basidiomycota</taxon>
        <taxon>Agaricomycotina</taxon>
        <taxon>Agaricomycetes</taxon>
        <taxon>Agaricomycetidae</taxon>
        <taxon>Agaricales</taxon>
        <taxon>Tricholomatineae</taxon>
        <taxon>Lyophyllaceae</taxon>
        <taxon>Lyophyllum</taxon>
    </lineage>
</organism>
<proteinExistence type="predicted"/>
<dbReference type="AlphaFoldDB" id="A0A9P3PU85"/>
<gene>
    <name evidence="2" type="ORF">LshimejAT787_0905560</name>
</gene>
<dbReference type="EMBL" id="BRPK01000009">
    <property type="protein sequence ID" value="GLB41341.1"/>
    <property type="molecule type" value="Genomic_DNA"/>
</dbReference>
<keyword evidence="1" id="KW-1133">Transmembrane helix</keyword>
<sequence length="322" mass="36006">MSTAPPAAPPDLQQERSFFNGILVATLAYGALLMLYTQLTQVLLSRPKRGGVYWGVVVYSTLLFCLATIAIGGLMKYAGVSFIDNRLYPPGPVAYYDTHLTNHIHVMSQVCVTLVPWIGDVLMLYRLFVVWNSNWFIVVLPSLLYVSRVAMSIPLLISQTRPKDTWWAIKLPIYSQTFYVLCLSLNLFVTTAICLRIYTMRQRMETTLGRLHASFYTGFVTMLVESGAVFTIWSTAYVALSSQHSVAQDTFLLPYTHVLGITRMLIVLRMAQDRAWSKELAAAACGDAPLDWQPFASHSIPLHDVPASSAASTSKKYHESSF</sequence>
<comment type="caution">
    <text evidence="2">The sequence shown here is derived from an EMBL/GenBank/DDBJ whole genome shotgun (WGS) entry which is preliminary data.</text>
</comment>
<protein>
    <submittedName>
        <fullName evidence="2">Uncharacterized protein</fullName>
    </submittedName>
</protein>
<feature type="transmembrane region" description="Helical" evidence="1">
    <location>
        <begin position="106"/>
        <end position="128"/>
    </location>
</feature>
<feature type="transmembrane region" description="Helical" evidence="1">
    <location>
        <begin position="219"/>
        <end position="240"/>
    </location>
</feature>
<feature type="transmembrane region" description="Helical" evidence="1">
    <location>
        <begin position="135"/>
        <end position="157"/>
    </location>
</feature>
<keyword evidence="3" id="KW-1185">Reference proteome</keyword>
<keyword evidence="1" id="KW-0472">Membrane</keyword>
<feature type="transmembrane region" description="Helical" evidence="1">
    <location>
        <begin position="18"/>
        <end position="39"/>
    </location>
</feature>
<evidence type="ECO:0000313" key="2">
    <source>
        <dbReference type="EMBL" id="GLB41341.1"/>
    </source>
</evidence>
<keyword evidence="1" id="KW-0812">Transmembrane</keyword>
<evidence type="ECO:0000256" key="1">
    <source>
        <dbReference type="SAM" id="Phobius"/>
    </source>
</evidence>
<reference evidence="2" key="1">
    <citation type="submission" date="2022-07" db="EMBL/GenBank/DDBJ databases">
        <title>The genome of Lyophyllum shimeji provides insight into the initial evolution of ectomycorrhizal fungal genome.</title>
        <authorList>
            <person name="Kobayashi Y."/>
            <person name="Shibata T."/>
            <person name="Hirakawa H."/>
            <person name="Shigenobu S."/>
            <person name="Nishiyama T."/>
            <person name="Yamada A."/>
            <person name="Hasebe M."/>
            <person name="Kawaguchi M."/>
        </authorList>
    </citation>
    <scope>NUCLEOTIDE SEQUENCE</scope>
    <source>
        <strain evidence="2">AT787</strain>
    </source>
</reference>
<evidence type="ECO:0000313" key="3">
    <source>
        <dbReference type="Proteomes" id="UP001063166"/>
    </source>
</evidence>
<name>A0A9P3PU85_LYOSH</name>
<feature type="transmembrane region" description="Helical" evidence="1">
    <location>
        <begin position="177"/>
        <end position="198"/>
    </location>
</feature>
<feature type="transmembrane region" description="Helical" evidence="1">
    <location>
        <begin position="51"/>
        <end position="75"/>
    </location>
</feature>